<accession>A0AAP0BQ60</accession>
<feature type="compositionally biased region" description="Gly residues" evidence="1">
    <location>
        <begin position="1"/>
        <end position="32"/>
    </location>
</feature>
<reference evidence="2 3" key="1">
    <citation type="journal article" date="2022" name="Nat. Plants">
        <title>Genomes of leafy and leafless Platanthera orchids illuminate the evolution of mycoheterotrophy.</title>
        <authorList>
            <person name="Li M.H."/>
            <person name="Liu K.W."/>
            <person name="Li Z."/>
            <person name="Lu H.C."/>
            <person name="Ye Q.L."/>
            <person name="Zhang D."/>
            <person name="Wang J.Y."/>
            <person name="Li Y.F."/>
            <person name="Zhong Z.M."/>
            <person name="Liu X."/>
            <person name="Yu X."/>
            <person name="Liu D.K."/>
            <person name="Tu X.D."/>
            <person name="Liu B."/>
            <person name="Hao Y."/>
            <person name="Liao X.Y."/>
            <person name="Jiang Y.T."/>
            <person name="Sun W.H."/>
            <person name="Chen J."/>
            <person name="Chen Y.Q."/>
            <person name="Ai Y."/>
            <person name="Zhai J.W."/>
            <person name="Wu S.S."/>
            <person name="Zhou Z."/>
            <person name="Hsiao Y.Y."/>
            <person name="Wu W.L."/>
            <person name="Chen Y.Y."/>
            <person name="Lin Y.F."/>
            <person name="Hsu J.L."/>
            <person name="Li C.Y."/>
            <person name="Wang Z.W."/>
            <person name="Zhao X."/>
            <person name="Zhong W.Y."/>
            <person name="Ma X.K."/>
            <person name="Ma L."/>
            <person name="Huang J."/>
            <person name="Chen G.Z."/>
            <person name="Huang M.Z."/>
            <person name="Huang L."/>
            <person name="Peng D.H."/>
            <person name="Luo Y.B."/>
            <person name="Zou S.Q."/>
            <person name="Chen S.P."/>
            <person name="Lan S."/>
            <person name="Tsai W.C."/>
            <person name="Van de Peer Y."/>
            <person name="Liu Z.J."/>
        </authorList>
    </citation>
    <scope>NUCLEOTIDE SEQUENCE [LARGE SCALE GENOMIC DNA]</scope>
    <source>
        <strain evidence="2">Lor287</strain>
    </source>
</reference>
<organism evidence="2 3">
    <name type="scientific">Platanthera zijinensis</name>
    <dbReference type="NCBI Taxonomy" id="2320716"/>
    <lineage>
        <taxon>Eukaryota</taxon>
        <taxon>Viridiplantae</taxon>
        <taxon>Streptophyta</taxon>
        <taxon>Embryophyta</taxon>
        <taxon>Tracheophyta</taxon>
        <taxon>Spermatophyta</taxon>
        <taxon>Magnoliopsida</taxon>
        <taxon>Liliopsida</taxon>
        <taxon>Asparagales</taxon>
        <taxon>Orchidaceae</taxon>
        <taxon>Orchidoideae</taxon>
        <taxon>Orchideae</taxon>
        <taxon>Orchidinae</taxon>
        <taxon>Platanthera</taxon>
    </lineage>
</organism>
<gene>
    <name evidence="2" type="ORF">KSP39_PZI006673</name>
</gene>
<evidence type="ECO:0000256" key="1">
    <source>
        <dbReference type="SAM" id="MobiDB-lite"/>
    </source>
</evidence>
<protein>
    <submittedName>
        <fullName evidence="2">Uncharacterized protein</fullName>
    </submittedName>
</protein>
<keyword evidence="3" id="KW-1185">Reference proteome</keyword>
<name>A0AAP0BQ60_9ASPA</name>
<evidence type="ECO:0000313" key="3">
    <source>
        <dbReference type="Proteomes" id="UP001418222"/>
    </source>
</evidence>
<dbReference type="EMBL" id="JBBWWQ010000005">
    <property type="protein sequence ID" value="KAK8947167.1"/>
    <property type="molecule type" value="Genomic_DNA"/>
</dbReference>
<proteinExistence type="predicted"/>
<evidence type="ECO:0000313" key="2">
    <source>
        <dbReference type="EMBL" id="KAK8947167.1"/>
    </source>
</evidence>
<feature type="region of interest" description="Disordered" evidence="1">
    <location>
        <begin position="1"/>
        <end position="34"/>
    </location>
</feature>
<sequence>MRGYNGEFGAGETGECGSGVSSGGGSNGGMGKSSGKTEFTLKLNKLSCLPWCFISDGEILSI</sequence>
<comment type="caution">
    <text evidence="2">The sequence shown here is derived from an EMBL/GenBank/DDBJ whole genome shotgun (WGS) entry which is preliminary data.</text>
</comment>
<dbReference type="Proteomes" id="UP001418222">
    <property type="component" value="Unassembled WGS sequence"/>
</dbReference>
<dbReference type="AlphaFoldDB" id="A0AAP0BQ60"/>